<dbReference type="KEGG" id="pcq:PcP3B5_53220"/>
<dbReference type="EMBL" id="JARJLR010000010">
    <property type="protein sequence ID" value="MDF3840190.1"/>
    <property type="molecule type" value="Genomic_DNA"/>
</dbReference>
<keyword evidence="2 6" id="KW-0963">Cytoplasm</keyword>
<comment type="subunit">
    <text evidence="6">Heterooligomer composed of large and small subunits.</text>
</comment>
<comment type="function">
    <text evidence="6">Bidirectionally degrades single-stranded DNA into large acid-insoluble oligonucleotides, which are then degraded further into small acid-soluble oligonucleotides.</text>
</comment>
<dbReference type="NCBIfam" id="NF002140">
    <property type="entry name" value="PRK00977.1-4"/>
    <property type="match status" value="1"/>
</dbReference>
<dbReference type="InterPro" id="IPR037004">
    <property type="entry name" value="Exonuc_VII_ssu_sf"/>
</dbReference>
<dbReference type="GO" id="GO:0005829">
    <property type="term" value="C:cytosol"/>
    <property type="evidence" value="ECO:0007669"/>
    <property type="project" value="TreeGrafter"/>
</dbReference>
<dbReference type="GO" id="GO:0008855">
    <property type="term" value="F:exodeoxyribonuclease VII activity"/>
    <property type="evidence" value="ECO:0007669"/>
    <property type="project" value="UniProtKB-UniRule"/>
</dbReference>
<dbReference type="Pfam" id="PF02609">
    <property type="entry name" value="Exonuc_VII_S"/>
    <property type="match status" value="1"/>
</dbReference>
<reference evidence="8" key="3">
    <citation type="submission" date="2023-03" db="EMBL/GenBank/DDBJ databases">
        <title>Draft assemblies of triclosan tolerant bacteria isolated from returned activated sludge.</title>
        <authorList>
            <person name="Van Hamelsveld S."/>
        </authorList>
    </citation>
    <scope>NUCLEOTIDE SEQUENCE</scope>
    <source>
        <strain evidence="8">GW210015_S63</strain>
    </source>
</reference>
<dbReference type="PANTHER" id="PTHR34137">
    <property type="entry name" value="EXODEOXYRIBONUCLEASE 7 SMALL SUBUNIT"/>
    <property type="match status" value="1"/>
</dbReference>
<organism evidence="7 10">
    <name type="scientific">Pseudomonas citronellolis</name>
    <dbReference type="NCBI Taxonomy" id="53408"/>
    <lineage>
        <taxon>Bacteria</taxon>
        <taxon>Pseudomonadati</taxon>
        <taxon>Pseudomonadota</taxon>
        <taxon>Gammaproteobacteria</taxon>
        <taxon>Pseudomonadales</taxon>
        <taxon>Pseudomonadaceae</taxon>
        <taxon>Pseudomonas</taxon>
    </lineage>
</organism>
<dbReference type="InterPro" id="IPR003761">
    <property type="entry name" value="Exonuc_VII_S"/>
</dbReference>
<dbReference type="EMBL" id="FOLS01000021">
    <property type="protein sequence ID" value="SFD26786.1"/>
    <property type="molecule type" value="Genomic_DNA"/>
</dbReference>
<evidence type="ECO:0000256" key="4">
    <source>
        <dbReference type="ARBA" id="ARBA00022801"/>
    </source>
</evidence>
<name>A0A127N016_9PSED</name>
<dbReference type="OrthoDB" id="9801128at2"/>
<evidence type="ECO:0000256" key="2">
    <source>
        <dbReference type="ARBA" id="ARBA00022490"/>
    </source>
</evidence>
<dbReference type="EC" id="3.1.11.6" evidence="6"/>
<evidence type="ECO:0000313" key="7">
    <source>
        <dbReference type="EMBL" id="ANI17353.1"/>
    </source>
</evidence>
<reference evidence="9 11" key="2">
    <citation type="submission" date="2016-10" db="EMBL/GenBank/DDBJ databases">
        <authorList>
            <person name="Varghese N."/>
            <person name="Submissions S."/>
        </authorList>
    </citation>
    <scope>NUCLEOTIDE SEQUENCE [LARGE SCALE GENOMIC DNA]</scope>
    <source>
        <strain evidence="9 11">LMG 18378</strain>
    </source>
</reference>
<dbReference type="GeneID" id="72998292"/>
<evidence type="ECO:0000256" key="3">
    <source>
        <dbReference type="ARBA" id="ARBA00022722"/>
    </source>
</evidence>
<comment type="subcellular location">
    <subcellularLocation>
        <location evidence="6">Cytoplasm</location>
    </subcellularLocation>
</comment>
<dbReference type="GO" id="GO:0006308">
    <property type="term" value="P:DNA catabolic process"/>
    <property type="evidence" value="ECO:0007669"/>
    <property type="project" value="UniProtKB-UniRule"/>
</dbReference>
<dbReference type="PANTHER" id="PTHR34137:SF1">
    <property type="entry name" value="EXODEOXYRIBONUCLEASE 7 SMALL SUBUNIT"/>
    <property type="match status" value="1"/>
</dbReference>
<evidence type="ECO:0000313" key="8">
    <source>
        <dbReference type="EMBL" id="MDF3840190.1"/>
    </source>
</evidence>
<evidence type="ECO:0000256" key="5">
    <source>
        <dbReference type="ARBA" id="ARBA00022839"/>
    </source>
</evidence>
<comment type="similarity">
    <text evidence="1 6">Belongs to the XseB family.</text>
</comment>
<dbReference type="HAMAP" id="MF_00337">
    <property type="entry name" value="Exonuc_7_S"/>
    <property type="match status" value="1"/>
</dbReference>
<keyword evidence="3 6" id="KW-0540">Nuclease</keyword>
<dbReference type="Proteomes" id="UP000183385">
    <property type="component" value="Unassembled WGS sequence"/>
</dbReference>
<evidence type="ECO:0000256" key="6">
    <source>
        <dbReference type="HAMAP-Rule" id="MF_00337"/>
    </source>
</evidence>
<dbReference type="RefSeq" id="WP_009615726.1">
    <property type="nucleotide sequence ID" value="NZ_BDGS01000001.1"/>
</dbReference>
<evidence type="ECO:0000313" key="9">
    <source>
        <dbReference type="EMBL" id="SFD26786.1"/>
    </source>
</evidence>
<keyword evidence="4 6" id="KW-0378">Hydrolase</keyword>
<dbReference type="EMBL" id="CP015878">
    <property type="protein sequence ID" value="ANI17353.1"/>
    <property type="molecule type" value="Genomic_DNA"/>
</dbReference>
<dbReference type="Proteomes" id="UP001220662">
    <property type="component" value="Unassembled WGS sequence"/>
</dbReference>
<dbReference type="NCBIfam" id="TIGR01280">
    <property type="entry name" value="xseB"/>
    <property type="match status" value="1"/>
</dbReference>
<dbReference type="GO" id="GO:0009318">
    <property type="term" value="C:exodeoxyribonuclease VII complex"/>
    <property type="evidence" value="ECO:0007669"/>
    <property type="project" value="UniProtKB-UniRule"/>
</dbReference>
<dbReference type="SUPFAM" id="SSF116842">
    <property type="entry name" value="XseB-like"/>
    <property type="match status" value="1"/>
</dbReference>
<keyword evidence="11" id="KW-1185">Reference proteome</keyword>
<gene>
    <name evidence="6" type="primary">xseB</name>
    <name evidence="7" type="ORF">A9C11_26670</name>
    <name evidence="8" type="ORF">P3W55_00530</name>
    <name evidence="9" type="ORF">SAMN05216577_12147</name>
</gene>
<comment type="catalytic activity">
    <reaction evidence="6">
        <text>Exonucleolytic cleavage in either 5'- to 3'- or 3'- to 5'-direction to yield nucleoside 5'-phosphates.</text>
        <dbReference type="EC" id="3.1.11.6"/>
    </reaction>
</comment>
<keyword evidence="5 6" id="KW-0269">Exonuclease</keyword>
<dbReference type="Gene3D" id="1.10.287.1040">
    <property type="entry name" value="Exonuclease VII, small subunit"/>
    <property type="match status" value="1"/>
</dbReference>
<accession>A0A127N016</accession>
<reference evidence="7 10" key="1">
    <citation type="submission" date="2016-05" db="EMBL/GenBank/DDBJ databases">
        <title>Genome Sequence of Pseudomonas citronellolis Strain SJTE-3, an Estrogens and Persistent Organic Pollutants degradation strain.</title>
        <authorList>
            <person name="Liang R."/>
        </authorList>
    </citation>
    <scope>NUCLEOTIDE SEQUENCE [LARGE SCALE GENOMIC DNA]</scope>
    <source>
        <strain evidence="7 10">SJTE-3</strain>
    </source>
</reference>
<sequence>MARKKAVDFEQSLAELQTLVERLESGELSLEDSLGAFEQGIRLTRECQAALSQAEQKVQVLLERDGELSEAPFDSEGEDA</sequence>
<dbReference type="AlphaFoldDB" id="A0A127N016"/>
<protein>
    <recommendedName>
        <fullName evidence="6">Exodeoxyribonuclease 7 small subunit</fullName>
        <ecNumber evidence="6">3.1.11.6</ecNumber>
    </recommendedName>
    <alternativeName>
        <fullName evidence="6">Exodeoxyribonuclease VII small subunit</fullName>
        <shortName evidence="6">Exonuclease VII small subunit</shortName>
    </alternativeName>
</protein>
<proteinExistence type="inferred from homology"/>
<dbReference type="PIRSF" id="PIRSF006488">
    <property type="entry name" value="Exonuc_VII_S"/>
    <property type="match status" value="1"/>
</dbReference>
<evidence type="ECO:0000313" key="10">
    <source>
        <dbReference type="Proteomes" id="UP000077748"/>
    </source>
</evidence>
<dbReference type="Proteomes" id="UP000077748">
    <property type="component" value="Chromosome"/>
</dbReference>
<dbReference type="STRING" id="53408.A9C11_26670"/>
<evidence type="ECO:0000313" key="11">
    <source>
        <dbReference type="Proteomes" id="UP000183385"/>
    </source>
</evidence>
<evidence type="ECO:0000256" key="1">
    <source>
        <dbReference type="ARBA" id="ARBA00009998"/>
    </source>
</evidence>